<dbReference type="GO" id="GO:0043842">
    <property type="term" value="F:Kdo transferase activity"/>
    <property type="evidence" value="ECO:0007669"/>
    <property type="project" value="UniProtKB-EC"/>
</dbReference>
<feature type="active site" description="Proton acceptor" evidence="7">
    <location>
        <position position="74"/>
    </location>
</feature>
<organism evidence="11 12">
    <name type="scientific">Piscinibacter sakaiensis</name>
    <name type="common">Ideonella sakaiensis</name>
    <dbReference type="NCBI Taxonomy" id="1547922"/>
    <lineage>
        <taxon>Bacteria</taxon>
        <taxon>Pseudomonadati</taxon>
        <taxon>Pseudomonadota</taxon>
        <taxon>Betaproteobacteria</taxon>
        <taxon>Burkholderiales</taxon>
        <taxon>Sphaerotilaceae</taxon>
        <taxon>Piscinibacter</taxon>
    </lineage>
</organism>
<proteinExistence type="inferred from homology"/>
<dbReference type="SUPFAM" id="SSF53756">
    <property type="entry name" value="UDP-Glycosyltransferase/glycogen phosphorylase"/>
    <property type="match status" value="1"/>
</dbReference>
<dbReference type="UniPathway" id="UPA00958"/>
<reference evidence="11 12" key="2">
    <citation type="journal article" date="2016" name="Science">
        <title>A bacterium that degrades and assimilates poly(ethylene terephthalate).</title>
        <authorList>
            <person name="Yoshida S."/>
            <person name="Hiraga K."/>
            <person name="Takehana T."/>
            <person name="Taniguchi I."/>
            <person name="Yamaji H."/>
            <person name="Maeda Y."/>
            <person name="Toyohara K."/>
            <person name="Miyamoto K."/>
            <person name="Kimura Y."/>
            <person name="Oda K."/>
        </authorList>
    </citation>
    <scope>NUCLEOTIDE SEQUENCE [LARGE SCALE GENOMIC DNA]</scope>
    <source>
        <strain evidence="12">NBRC 110686 / TISTR 2288 / 201-F6</strain>
    </source>
</reference>
<dbReference type="InterPro" id="IPR038107">
    <property type="entry name" value="Glycos_transf_N_sf"/>
</dbReference>
<dbReference type="PANTHER" id="PTHR42755:SF1">
    <property type="entry name" value="3-DEOXY-D-MANNO-OCTULOSONIC ACID TRANSFERASE, MITOCHONDRIAL-RELATED"/>
    <property type="match status" value="1"/>
</dbReference>
<gene>
    <name evidence="11" type="ORF">ISF6_2658</name>
</gene>
<dbReference type="Proteomes" id="UP000037660">
    <property type="component" value="Unassembled WGS sequence"/>
</dbReference>
<evidence type="ECO:0000259" key="10">
    <source>
        <dbReference type="Pfam" id="PF04413"/>
    </source>
</evidence>
<dbReference type="GO" id="GO:0009244">
    <property type="term" value="P:lipopolysaccharide core region biosynthetic process"/>
    <property type="evidence" value="ECO:0007669"/>
    <property type="project" value="UniProtKB-UniRule"/>
</dbReference>
<dbReference type="InterPro" id="IPR039901">
    <property type="entry name" value="Kdotransferase"/>
</dbReference>
<keyword evidence="9" id="KW-1003">Cell membrane</keyword>
<feature type="site" description="Transition state stabilizer" evidence="8">
    <location>
        <position position="144"/>
    </location>
</feature>
<keyword evidence="9" id="KW-0812">Transmembrane</keyword>
<comment type="catalytic activity">
    <reaction evidence="6 9">
        <text>lipid IVA (E. coli) + CMP-3-deoxy-beta-D-manno-octulosonate = alpha-Kdo-(2-&gt;6)-lipid IVA (E. coli) + CMP + H(+)</text>
        <dbReference type="Rhea" id="RHEA:28066"/>
        <dbReference type="ChEBI" id="CHEBI:15378"/>
        <dbReference type="ChEBI" id="CHEBI:58603"/>
        <dbReference type="ChEBI" id="CHEBI:60364"/>
        <dbReference type="ChEBI" id="CHEBI:60377"/>
        <dbReference type="ChEBI" id="CHEBI:85987"/>
        <dbReference type="EC" id="2.4.99.12"/>
    </reaction>
</comment>
<comment type="similarity">
    <text evidence="9">Belongs to the glycosyltransferase group 1 family.</text>
</comment>
<dbReference type="RefSeq" id="WP_054020788.1">
    <property type="nucleotide sequence ID" value="NZ_BBYR01000039.1"/>
</dbReference>
<feature type="domain" description="3-deoxy-D-manno-octulosonic-acid transferase N-terminal" evidence="10">
    <location>
        <begin position="50"/>
        <end position="223"/>
    </location>
</feature>
<comment type="caution">
    <text evidence="11">The sequence shown here is derived from an EMBL/GenBank/DDBJ whole genome shotgun (WGS) entry which is preliminary data.</text>
</comment>
<evidence type="ECO:0000256" key="7">
    <source>
        <dbReference type="PIRSR" id="PIRSR639901-1"/>
    </source>
</evidence>
<evidence type="ECO:0000256" key="1">
    <source>
        <dbReference type="ARBA" id="ARBA00004713"/>
    </source>
</evidence>
<name>A0A0K8P2H3_PISS1</name>
<dbReference type="InterPro" id="IPR007507">
    <property type="entry name" value="Glycos_transf_N"/>
</dbReference>
<keyword evidence="9" id="KW-1133">Transmembrane helix</keyword>
<reference evidence="12" key="1">
    <citation type="submission" date="2015-07" db="EMBL/GenBank/DDBJ databases">
        <title>Discovery of a poly(ethylene terephthalate assimilation.</title>
        <authorList>
            <person name="Yoshida S."/>
            <person name="Hiraga K."/>
            <person name="Takehana T."/>
            <person name="Taniguchi I."/>
            <person name="Yamaji H."/>
            <person name="Maeda Y."/>
            <person name="Toyohara K."/>
            <person name="Miyamoto K."/>
            <person name="Kimura Y."/>
            <person name="Oda K."/>
        </authorList>
    </citation>
    <scope>NUCLEOTIDE SEQUENCE [LARGE SCALE GENOMIC DNA]</scope>
    <source>
        <strain evidence="12">NBRC 110686 / TISTR 2288 / 201-F6</strain>
    </source>
</reference>
<keyword evidence="12" id="KW-1185">Reference proteome</keyword>
<evidence type="ECO:0000256" key="2">
    <source>
        <dbReference type="ARBA" id="ARBA00012621"/>
    </source>
</evidence>
<evidence type="ECO:0000256" key="4">
    <source>
        <dbReference type="ARBA" id="ARBA00022679"/>
    </source>
</evidence>
<accession>A0A0K8P2H3</accession>
<keyword evidence="9" id="KW-0448">Lipopolysaccharide biosynthesis</keyword>
<dbReference type="PANTHER" id="PTHR42755">
    <property type="entry name" value="3-DEOXY-MANNO-OCTULOSONATE CYTIDYLYLTRANSFERASE"/>
    <property type="match status" value="1"/>
</dbReference>
<comment type="subcellular location">
    <subcellularLocation>
        <location evidence="9">Cell membrane</location>
    </subcellularLocation>
</comment>
<keyword evidence="9" id="KW-0472">Membrane</keyword>
<evidence type="ECO:0000256" key="6">
    <source>
        <dbReference type="ARBA" id="ARBA00049183"/>
    </source>
</evidence>
<dbReference type="Gene3D" id="3.40.50.11720">
    <property type="entry name" value="3-Deoxy-D-manno-octulosonic-acid transferase, N-terminal domain"/>
    <property type="match status" value="1"/>
</dbReference>
<feature type="transmembrane region" description="Helical" evidence="9">
    <location>
        <begin position="15"/>
        <end position="37"/>
    </location>
</feature>
<dbReference type="EMBL" id="BBYR01000039">
    <property type="protein sequence ID" value="GAP36818.1"/>
    <property type="molecule type" value="Genomic_DNA"/>
</dbReference>
<dbReference type="GO" id="GO:0009245">
    <property type="term" value="P:lipid A biosynthetic process"/>
    <property type="evidence" value="ECO:0007669"/>
    <property type="project" value="TreeGrafter"/>
</dbReference>
<keyword evidence="4 9" id="KW-0808">Transferase</keyword>
<dbReference type="AlphaFoldDB" id="A0A0K8P2H3"/>
<comment type="function">
    <text evidence="9">Involved in lipopolysaccharide (LPS) biosynthesis. Catalyzes the transfer of 3-deoxy-D-manno-octulosonate (Kdo) residue(s) from CMP-Kdo to lipid IV(A), the tetraacyldisaccharide-1,4'-bisphosphate precursor of lipid A.</text>
</comment>
<sequence length="462" mass="48378">MSPAAGPRPGAAQRLALWAYGVAMRLLLPAMLLRCLWRGRREPLYRRFLAERWGGGAAPDAVGRLWVHAVSLGETRAAAALVQALREREPGLRVLWTHGTATGRAAGAALLRPGDVQAWLPWDSPGAVRRFLARHRPVVGVLMETEVWPALIAAAGRAGVPMLLANARLSERSLRRGRRVDALLGPAARGLAEALAQGPDDARRLREAGVRQVQVCGQLKYDMTPAPEQLARGRAWRARVGRPVVLAASTREGEEEALLAAWGRAVGGPAAAGAAGAAARPLLVVVPRHPQRFDEVARRIEAAGWRLARRSGWDAQPPPEALAAEVWLGDSLGELASYYAAAEVALLGGSFAPLGGQNLIEAAACGCPLLLGPSTFNFADAADAALEAGAARRVADLDEAVGLACAWAGDPAQREARAAAALRFAAAHRGAARAMADAIVALRAAALAPAPAPASAGRADPR</sequence>
<dbReference type="EC" id="2.4.99.12" evidence="2 9"/>
<dbReference type="Pfam" id="PF04413">
    <property type="entry name" value="Glycos_transf_N"/>
    <property type="match status" value="1"/>
</dbReference>
<dbReference type="OrthoDB" id="9789797at2"/>
<dbReference type="STRING" id="1547922.ISF6_2658"/>
<evidence type="ECO:0000256" key="5">
    <source>
        <dbReference type="ARBA" id="ARBA00031445"/>
    </source>
</evidence>
<evidence type="ECO:0000256" key="3">
    <source>
        <dbReference type="ARBA" id="ARBA00019077"/>
    </source>
</evidence>
<evidence type="ECO:0000313" key="11">
    <source>
        <dbReference type="EMBL" id="GAP36818.1"/>
    </source>
</evidence>
<dbReference type="GO" id="GO:0005886">
    <property type="term" value="C:plasma membrane"/>
    <property type="evidence" value="ECO:0007669"/>
    <property type="project" value="UniProtKB-SubCell"/>
</dbReference>
<feature type="site" description="Transition state stabilizer" evidence="8">
    <location>
        <position position="220"/>
    </location>
</feature>
<protein>
    <recommendedName>
        <fullName evidence="3 9">3-deoxy-D-manno-octulosonic acid transferase</fullName>
        <shortName evidence="9">Kdo transferase</shortName>
        <ecNumber evidence="2 9">2.4.99.12</ecNumber>
    </recommendedName>
    <alternativeName>
        <fullName evidence="5 9">Lipid IV(A) 3-deoxy-D-manno-octulosonic acid transferase</fullName>
    </alternativeName>
</protein>
<evidence type="ECO:0000256" key="9">
    <source>
        <dbReference type="RuleBase" id="RU365103"/>
    </source>
</evidence>
<evidence type="ECO:0000256" key="8">
    <source>
        <dbReference type="PIRSR" id="PIRSR639901-2"/>
    </source>
</evidence>
<comment type="pathway">
    <text evidence="1 9">Bacterial outer membrane biogenesis; LPS core biosynthesis.</text>
</comment>
<dbReference type="Gene3D" id="3.40.50.2000">
    <property type="entry name" value="Glycogen Phosphorylase B"/>
    <property type="match status" value="1"/>
</dbReference>
<evidence type="ECO:0000313" key="12">
    <source>
        <dbReference type="Proteomes" id="UP000037660"/>
    </source>
</evidence>